<dbReference type="Proteomes" id="UP000295274">
    <property type="component" value="Unassembled WGS sequence"/>
</dbReference>
<gene>
    <name evidence="1" type="ORF">DFQ03_1316</name>
</gene>
<comment type="caution">
    <text evidence="1">The sequence shown here is derived from an EMBL/GenBank/DDBJ whole genome shotgun (WGS) entry which is preliminary data.</text>
</comment>
<organism evidence="1 2">
    <name type="scientific">Maribacter caenipelagi</name>
    <dbReference type="NCBI Taxonomy" id="1447781"/>
    <lineage>
        <taxon>Bacteria</taxon>
        <taxon>Pseudomonadati</taxon>
        <taxon>Bacteroidota</taxon>
        <taxon>Flavobacteriia</taxon>
        <taxon>Flavobacteriales</taxon>
        <taxon>Flavobacteriaceae</taxon>
        <taxon>Maribacter</taxon>
    </lineage>
</organism>
<dbReference type="AlphaFoldDB" id="A0A4V3E2D8"/>
<evidence type="ECO:0000313" key="2">
    <source>
        <dbReference type="Proteomes" id="UP000295274"/>
    </source>
</evidence>
<name>A0A4V3E2D8_9FLAO</name>
<keyword evidence="2" id="KW-1185">Reference proteome</keyword>
<proteinExistence type="predicted"/>
<evidence type="ECO:0000313" key="1">
    <source>
        <dbReference type="EMBL" id="TDS16828.1"/>
    </source>
</evidence>
<dbReference type="EMBL" id="SNZW01000013">
    <property type="protein sequence ID" value="TDS16828.1"/>
    <property type="molecule type" value="Genomic_DNA"/>
</dbReference>
<accession>A0A4V3E2D8</accession>
<sequence length="36" mass="4289">MYFIKQNIEMIQVIIAQLNIKIQLCFTAYNLLEKTV</sequence>
<protein>
    <submittedName>
        <fullName evidence="1">Uncharacterized protein</fullName>
    </submittedName>
</protein>
<reference evidence="1 2" key="1">
    <citation type="submission" date="2019-03" db="EMBL/GenBank/DDBJ databases">
        <title>Genomic Encyclopedia of Type Strains, Phase III (KMG-III): the genomes of soil and plant-associated and newly described type strains.</title>
        <authorList>
            <person name="Whitman W."/>
        </authorList>
    </citation>
    <scope>NUCLEOTIDE SEQUENCE [LARGE SCALE GENOMIC DNA]</scope>
    <source>
        <strain evidence="1 2">CECT 8455</strain>
    </source>
</reference>